<proteinExistence type="predicted"/>
<gene>
    <name evidence="6" type="ORF">QOZ95_004631</name>
</gene>
<evidence type="ECO:0000256" key="5">
    <source>
        <dbReference type="SAM" id="Phobius"/>
    </source>
</evidence>
<dbReference type="Proteomes" id="UP001242811">
    <property type="component" value="Unassembled WGS sequence"/>
</dbReference>
<protein>
    <submittedName>
        <fullName evidence="6">ABC-type molybdate transport system permease subunit</fullName>
    </submittedName>
</protein>
<evidence type="ECO:0000256" key="2">
    <source>
        <dbReference type="ARBA" id="ARBA00022692"/>
    </source>
</evidence>
<dbReference type="InterPro" id="IPR035906">
    <property type="entry name" value="MetI-like_sf"/>
</dbReference>
<keyword evidence="4 5" id="KW-0472">Membrane</keyword>
<evidence type="ECO:0000313" key="6">
    <source>
        <dbReference type="EMBL" id="MDQ0496441.1"/>
    </source>
</evidence>
<dbReference type="SUPFAM" id="SSF161098">
    <property type="entry name" value="MetI-like"/>
    <property type="match status" value="1"/>
</dbReference>
<organism evidence="6 7">
    <name type="scientific">Paenibacillus brasilensis</name>
    <dbReference type="NCBI Taxonomy" id="128574"/>
    <lineage>
        <taxon>Bacteria</taxon>
        <taxon>Bacillati</taxon>
        <taxon>Bacillota</taxon>
        <taxon>Bacilli</taxon>
        <taxon>Bacillales</taxon>
        <taxon>Paenibacillaceae</taxon>
        <taxon>Paenibacillus</taxon>
    </lineage>
</organism>
<evidence type="ECO:0000313" key="7">
    <source>
        <dbReference type="Proteomes" id="UP001242811"/>
    </source>
</evidence>
<feature type="transmembrane region" description="Helical" evidence="5">
    <location>
        <begin position="45"/>
        <end position="64"/>
    </location>
</feature>
<sequence>MASYPVIVAGGTVIQCIGYSIRLVCGMVNVGVGAFTGKTVVETMLMLPLVLPPTVVGFLLLILLGKKVGSAIWWSNGWVNPLYSRGGLGW</sequence>
<keyword evidence="2 5" id="KW-0812">Transmembrane</keyword>
<comment type="subcellular location">
    <subcellularLocation>
        <location evidence="1">Membrane</location>
        <topology evidence="1">Multi-pass membrane protein</topology>
    </subcellularLocation>
</comment>
<keyword evidence="7" id="KW-1185">Reference proteome</keyword>
<keyword evidence="3 5" id="KW-1133">Transmembrane helix</keyword>
<evidence type="ECO:0000256" key="3">
    <source>
        <dbReference type="ARBA" id="ARBA00022989"/>
    </source>
</evidence>
<dbReference type="EMBL" id="JAUSWA010000036">
    <property type="protein sequence ID" value="MDQ0496441.1"/>
    <property type="molecule type" value="Genomic_DNA"/>
</dbReference>
<accession>A0ABU0L5B3</accession>
<comment type="caution">
    <text evidence="6">The sequence shown here is derived from an EMBL/GenBank/DDBJ whole genome shotgun (WGS) entry which is preliminary data.</text>
</comment>
<evidence type="ECO:0000256" key="1">
    <source>
        <dbReference type="ARBA" id="ARBA00004141"/>
    </source>
</evidence>
<reference evidence="6 7" key="1">
    <citation type="submission" date="2023-07" db="EMBL/GenBank/DDBJ databases">
        <title>Genomic Encyclopedia of Type Strains, Phase IV (KMG-IV): sequencing the most valuable type-strain genomes for metagenomic binning, comparative biology and taxonomic classification.</title>
        <authorList>
            <person name="Goeker M."/>
        </authorList>
    </citation>
    <scope>NUCLEOTIDE SEQUENCE [LARGE SCALE GENOMIC DNA]</scope>
    <source>
        <strain evidence="6 7">DSM 14914</strain>
    </source>
</reference>
<name>A0ABU0L5B3_9BACL</name>
<evidence type="ECO:0000256" key="4">
    <source>
        <dbReference type="ARBA" id="ARBA00023136"/>
    </source>
</evidence>